<proteinExistence type="predicted"/>
<evidence type="ECO:0000313" key="2">
    <source>
        <dbReference type="EMBL" id="GAA0307006.1"/>
    </source>
</evidence>
<evidence type="ECO:0000313" key="3">
    <source>
        <dbReference type="Proteomes" id="UP001501787"/>
    </source>
</evidence>
<dbReference type="RefSeq" id="WP_201504423.1">
    <property type="nucleotide sequence ID" value="NZ_BAAAFR010000001.1"/>
</dbReference>
<feature type="coiled-coil region" evidence="1">
    <location>
        <begin position="404"/>
        <end position="431"/>
    </location>
</feature>
<dbReference type="Proteomes" id="UP001501787">
    <property type="component" value="Unassembled WGS sequence"/>
</dbReference>
<organism evidence="2 3">
    <name type="scientific">Psychrobacter aestuarii</name>
    <dbReference type="NCBI Taxonomy" id="556327"/>
    <lineage>
        <taxon>Bacteria</taxon>
        <taxon>Pseudomonadati</taxon>
        <taxon>Pseudomonadota</taxon>
        <taxon>Gammaproteobacteria</taxon>
        <taxon>Moraxellales</taxon>
        <taxon>Moraxellaceae</taxon>
        <taxon>Psychrobacter</taxon>
    </lineage>
</organism>
<keyword evidence="3" id="KW-1185">Reference proteome</keyword>
<name>A0ABP3FA43_9GAMM</name>
<comment type="caution">
    <text evidence="2">The sequence shown here is derived from an EMBL/GenBank/DDBJ whole genome shotgun (WGS) entry which is preliminary data.</text>
</comment>
<sequence length="447" mass="50400">MSELMIFTAKKTAATNPLEHYQQSSASTFTLDVAQAHQARVKHYALIDGRISVLSVTLYVAMNLPTQTIMRARQAAVKAALLWHKQQSAHAKTPDQRYVLSLDIQEDEQGAAGQVSESSDADSVHLLHHFGARYFIEELVIDSESDFPLLQVFGQQDWQAVLTHLPSPADIWQFLLYHERALRASILGEGSDFLDETQLLTAFLYRPERFVQALEIDEALVACGIADAPNRALQHLQQQLDTQATQDTLQQAATLWGDICKQHTEPMIDDDADETSLAQAQLGQQVLFDESLFSRHELVRTLYKHAEQIPELQQKGYVIHQHSYTRLGRHYMLIFYGQTANARHSRQAIVPNMAKIAEDVAARLPLDALSQVVVLGVEFISEGEDTFIDMDVWVQPVAALSQNERRMAQKIKRLHAQVQQQNAQAAQASENRELPNVRLHYSVPPRS</sequence>
<reference evidence="3" key="1">
    <citation type="journal article" date="2019" name="Int. J. Syst. Evol. Microbiol.">
        <title>The Global Catalogue of Microorganisms (GCM) 10K type strain sequencing project: providing services to taxonomists for standard genome sequencing and annotation.</title>
        <authorList>
            <consortium name="The Broad Institute Genomics Platform"/>
            <consortium name="The Broad Institute Genome Sequencing Center for Infectious Disease"/>
            <person name="Wu L."/>
            <person name="Ma J."/>
        </authorList>
    </citation>
    <scope>NUCLEOTIDE SEQUENCE [LARGE SCALE GENOMIC DNA]</scope>
    <source>
        <strain evidence="3">JCM 16343</strain>
    </source>
</reference>
<gene>
    <name evidence="2" type="ORF">GCM10009129_00050</name>
</gene>
<protein>
    <submittedName>
        <fullName evidence="2">Uncharacterized protein</fullName>
    </submittedName>
</protein>
<keyword evidence="1" id="KW-0175">Coiled coil</keyword>
<accession>A0ABP3FA43</accession>
<evidence type="ECO:0000256" key="1">
    <source>
        <dbReference type="SAM" id="Coils"/>
    </source>
</evidence>
<dbReference type="EMBL" id="BAAAFR010000001">
    <property type="protein sequence ID" value="GAA0307006.1"/>
    <property type="molecule type" value="Genomic_DNA"/>
</dbReference>